<evidence type="ECO:0000259" key="3">
    <source>
        <dbReference type="Pfam" id="PF13462"/>
    </source>
</evidence>
<dbReference type="PANTHER" id="PTHR33875:SF2">
    <property type="entry name" value="ACR183CP"/>
    <property type="match status" value="1"/>
</dbReference>
<dbReference type="Gene3D" id="3.40.30.10">
    <property type="entry name" value="Glutaredoxin"/>
    <property type="match status" value="1"/>
</dbReference>
<feature type="domain" description="Thioredoxin-like fold" evidence="3">
    <location>
        <begin position="37"/>
        <end position="210"/>
    </location>
</feature>
<gene>
    <name evidence="4" type="ORF">Ae201684_016533</name>
</gene>
<keyword evidence="1" id="KW-0472">Membrane</keyword>
<dbReference type="PROSITE" id="PS51257">
    <property type="entry name" value="PROKAR_LIPOPROTEIN"/>
    <property type="match status" value="1"/>
</dbReference>
<dbReference type="EMBL" id="VJMJ01000257">
    <property type="protein sequence ID" value="KAF0724882.1"/>
    <property type="molecule type" value="Genomic_DNA"/>
</dbReference>
<keyword evidence="1" id="KW-1133">Transmembrane helix</keyword>
<sequence>MKSALLTIVALLATSCSTVQGQVPIPVTPPGFTYGDGSADAPIQLEVFVDLLCPDSKAAHPGLKDLAARLSPEKFRLRIHQFPLPYHQQAYSFAQASQTITHALGADKFTKWLEAVYDVQDQYWNLQTENLGQKQVTEKIEQLAKATFPQLTDAQWKEGMSGHGGTKRDSDTRTEWKHACTRGISGTPQYLLNDVAIEADSKWTADDWLKFLKPLLHGESDVLALSAKNPVNPIVHQESVSGSGLSVYAFVAIGTVVGVVATLFVVRRGRREYDSLA</sequence>
<feature type="signal peptide" evidence="2">
    <location>
        <begin position="1"/>
        <end position="21"/>
    </location>
</feature>
<dbReference type="InterPro" id="IPR036249">
    <property type="entry name" value="Thioredoxin-like_sf"/>
</dbReference>
<evidence type="ECO:0000256" key="2">
    <source>
        <dbReference type="SAM" id="SignalP"/>
    </source>
</evidence>
<feature type="chain" id="PRO_5026204521" description="Thioredoxin-like fold domain-containing protein" evidence="2">
    <location>
        <begin position="22"/>
        <end position="277"/>
    </location>
</feature>
<keyword evidence="2" id="KW-0732">Signal</keyword>
<keyword evidence="1" id="KW-0812">Transmembrane</keyword>
<evidence type="ECO:0000256" key="1">
    <source>
        <dbReference type="SAM" id="Phobius"/>
    </source>
</evidence>
<accession>A0A6G0WD44</accession>
<feature type="transmembrane region" description="Helical" evidence="1">
    <location>
        <begin position="245"/>
        <end position="266"/>
    </location>
</feature>
<keyword evidence="5" id="KW-1185">Reference proteome</keyword>
<dbReference type="PANTHER" id="PTHR33875">
    <property type="entry name" value="OS09G0542200 PROTEIN"/>
    <property type="match status" value="1"/>
</dbReference>
<dbReference type="Pfam" id="PF13462">
    <property type="entry name" value="Thioredoxin_4"/>
    <property type="match status" value="1"/>
</dbReference>
<evidence type="ECO:0000313" key="5">
    <source>
        <dbReference type="Proteomes" id="UP000481153"/>
    </source>
</evidence>
<organism evidence="4 5">
    <name type="scientific">Aphanomyces euteiches</name>
    <dbReference type="NCBI Taxonomy" id="100861"/>
    <lineage>
        <taxon>Eukaryota</taxon>
        <taxon>Sar</taxon>
        <taxon>Stramenopiles</taxon>
        <taxon>Oomycota</taxon>
        <taxon>Saprolegniomycetes</taxon>
        <taxon>Saprolegniales</taxon>
        <taxon>Verrucalvaceae</taxon>
        <taxon>Aphanomyces</taxon>
    </lineage>
</organism>
<name>A0A6G0WD44_9STRA</name>
<evidence type="ECO:0000313" key="4">
    <source>
        <dbReference type="EMBL" id="KAF0724882.1"/>
    </source>
</evidence>
<dbReference type="Proteomes" id="UP000481153">
    <property type="component" value="Unassembled WGS sequence"/>
</dbReference>
<proteinExistence type="predicted"/>
<dbReference type="InterPro" id="IPR012336">
    <property type="entry name" value="Thioredoxin-like_fold"/>
</dbReference>
<comment type="caution">
    <text evidence="4">The sequence shown here is derived from an EMBL/GenBank/DDBJ whole genome shotgun (WGS) entry which is preliminary data.</text>
</comment>
<dbReference type="SUPFAM" id="SSF52833">
    <property type="entry name" value="Thioredoxin-like"/>
    <property type="match status" value="1"/>
</dbReference>
<dbReference type="AlphaFoldDB" id="A0A6G0WD44"/>
<dbReference type="VEuPathDB" id="FungiDB:AeMF1_009853"/>
<protein>
    <recommendedName>
        <fullName evidence="3">Thioredoxin-like fold domain-containing protein</fullName>
    </recommendedName>
</protein>
<reference evidence="4 5" key="1">
    <citation type="submission" date="2019-07" db="EMBL/GenBank/DDBJ databases">
        <title>Genomics analysis of Aphanomyces spp. identifies a new class of oomycete effector associated with host adaptation.</title>
        <authorList>
            <person name="Gaulin E."/>
        </authorList>
    </citation>
    <scope>NUCLEOTIDE SEQUENCE [LARGE SCALE GENOMIC DNA]</scope>
    <source>
        <strain evidence="4 5">ATCC 201684</strain>
    </source>
</reference>